<protein>
    <submittedName>
        <fullName evidence="2">Uncharacterized protein</fullName>
    </submittedName>
</protein>
<dbReference type="AlphaFoldDB" id="A0A8T1CPB2"/>
<dbReference type="EMBL" id="RCMK01000496">
    <property type="protein sequence ID" value="KAG2925446.1"/>
    <property type="molecule type" value="Genomic_DNA"/>
</dbReference>
<organism evidence="2 6">
    <name type="scientific">Phytophthora cactorum</name>
    <dbReference type="NCBI Taxonomy" id="29920"/>
    <lineage>
        <taxon>Eukaryota</taxon>
        <taxon>Sar</taxon>
        <taxon>Stramenopiles</taxon>
        <taxon>Oomycota</taxon>
        <taxon>Peronosporomycetes</taxon>
        <taxon>Peronosporales</taxon>
        <taxon>Peronosporaceae</taxon>
        <taxon>Phytophthora</taxon>
    </lineage>
</organism>
<evidence type="ECO:0000313" key="3">
    <source>
        <dbReference type="EMBL" id="KAG2927605.1"/>
    </source>
</evidence>
<accession>A0A8T1CPB2</accession>
<proteinExistence type="predicted"/>
<evidence type="ECO:0000313" key="1">
    <source>
        <dbReference type="EMBL" id="KAG2853911.1"/>
    </source>
</evidence>
<dbReference type="Proteomes" id="UP000697107">
    <property type="component" value="Unassembled WGS sequence"/>
</dbReference>
<dbReference type="Proteomes" id="UP000735874">
    <property type="component" value="Unassembled WGS sequence"/>
</dbReference>
<sequence>MAKSDGIPTDGYASITRESIGEVAGLRRSELLVVNYTSDM</sequence>
<dbReference type="Proteomes" id="UP000774804">
    <property type="component" value="Unassembled WGS sequence"/>
</dbReference>
<dbReference type="Proteomes" id="UP000736787">
    <property type="component" value="Unassembled WGS sequence"/>
</dbReference>
<dbReference type="EMBL" id="RCMV01000553">
    <property type="protein sequence ID" value="KAG3215505.1"/>
    <property type="molecule type" value="Genomic_DNA"/>
</dbReference>
<evidence type="ECO:0000313" key="4">
    <source>
        <dbReference type="EMBL" id="KAG2972850.1"/>
    </source>
</evidence>
<evidence type="ECO:0000313" key="6">
    <source>
        <dbReference type="Proteomes" id="UP000736787"/>
    </source>
</evidence>
<dbReference type="Proteomes" id="UP000760860">
    <property type="component" value="Unassembled WGS sequence"/>
</dbReference>
<dbReference type="EMBL" id="RCML01000600">
    <property type="protein sequence ID" value="KAG2972850.1"/>
    <property type="molecule type" value="Genomic_DNA"/>
</dbReference>
<evidence type="ECO:0000313" key="5">
    <source>
        <dbReference type="EMBL" id="KAG3215505.1"/>
    </source>
</evidence>
<evidence type="ECO:0000313" key="2">
    <source>
        <dbReference type="EMBL" id="KAG2925446.1"/>
    </source>
</evidence>
<gene>
    <name evidence="1" type="ORF">PC113_g13769</name>
    <name evidence="3" type="ORF">PC115_g7509</name>
    <name evidence="2" type="ORF">PC117_g15179</name>
    <name evidence="4" type="ORF">PC118_g15464</name>
    <name evidence="5" type="ORF">PC129_g13615</name>
</gene>
<dbReference type="EMBL" id="RCMI01000182">
    <property type="protein sequence ID" value="KAG2927605.1"/>
    <property type="molecule type" value="Genomic_DNA"/>
</dbReference>
<name>A0A8T1CPB2_9STRA</name>
<dbReference type="EMBL" id="RCMG01000456">
    <property type="protein sequence ID" value="KAG2853911.1"/>
    <property type="molecule type" value="Genomic_DNA"/>
</dbReference>
<reference evidence="2" key="1">
    <citation type="submission" date="2018-10" db="EMBL/GenBank/DDBJ databases">
        <title>Effector identification in a new, highly contiguous assembly of the strawberry crown rot pathogen Phytophthora cactorum.</title>
        <authorList>
            <person name="Armitage A.D."/>
            <person name="Nellist C.F."/>
            <person name="Bates H."/>
            <person name="Vickerstaff R.J."/>
            <person name="Harrison R.J."/>
        </authorList>
    </citation>
    <scope>NUCLEOTIDE SEQUENCE</scope>
    <source>
        <strain evidence="1">15-7</strain>
        <strain evidence="3">4032</strain>
        <strain evidence="2">4040</strain>
        <strain evidence="4">P415</strain>
        <strain evidence="5">P421</strain>
    </source>
</reference>
<comment type="caution">
    <text evidence="2">The sequence shown here is derived from an EMBL/GenBank/DDBJ whole genome shotgun (WGS) entry which is preliminary data.</text>
</comment>